<dbReference type="Proteomes" id="UP001283361">
    <property type="component" value="Unassembled WGS sequence"/>
</dbReference>
<sequence length="91" mass="10472">MSPPLVSTLYLSTPISKLEWAATSSDLYSHQTVYTSYVNLLRAKSRHVTIRRGLRNHFLNKIGARNWEGYTTGQTRVFKRSCLEKDHCQQG</sequence>
<proteinExistence type="predicted"/>
<dbReference type="AlphaFoldDB" id="A0AAE0ZGD5"/>
<name>A0AAE0ZGD5_9GAST</name>
<organism evidence="1 2">
    <name type="scientific">Elysia crispata</name>
    <name type="common">lettuce slug</name>
    <dbReference type="NCBI Taxonomy" id="231223"/>
    <lineage>
        <taxon>Eukaryota</taxon>
        <taxon>Metazoa</taxon>
        <taxon>Spiralia</taxon>
        <taxon>Lophotrochozoa</taxon>
        <taxon>Mollusca</taxon>
        <taxon>Gastropoda</taxon>
        <taxon>Heterobranchia</taxon>
        <taxon>Euthyneura</taxon>
        <taxon>Panpulmonata</taxon>
        <taxon>Sacoglossa</taxon>
        <taxon>Placobranchoidea</taxon>
        <taxon>Plakobranchidae</taxon>
        <taxon>Elysia</taxon>
    </lineage>
</organism>
<comment type="caution">
    <text evidence="1">The sequence shown here is derived from an EMBL/GenBank/DDBJ whole genome shotgun (WGS) entry which is preliminary data.</text>
</comment>
<evidence type="ECO:0000313" key="1">
    <source>
        <dbReference type="EMBL" id="KAK3768919.1"/>
    </source>
</evidence>
<dbReference type="EMBL" id="JAWDGP010003996">
    <property type="protein sequence ID" value="KAK3768919.1"/>
    <property type="molecule type" value="Genomic_DNA"/>
</dbReference>
<accession>A0AAE0ZGD5</accession>
<evidence type="ECO:0000313" key="2">
    <source>
        <dbReference type="Proteomes" id="UP001283361"/>
    </source>
</evidence>
<keyword evidence="2" id="KW-1185">Reference proteome</keyword>
<reference evidence="1" key="1">
    <citation type="journal article" date="2023" name="G3 (Bethesda)">
        <title>A reference genome for the long-term kleptoplast-retaining sea slug Elysia crispata morphotype clarki.</title>
        <authorList>
            <person name="Eastman K.E."/>
            <person name="Pendleton A.L."/>
            <person name="Shaikh M.A."/>
            <person name="Suttiyut T."/>
            <person name="Ogas R."/>
            <person name="Tomko P."/>
            <person name="Gavelis G."/>
            <person name="Widhalm J.R."/>
            <person name="Wisecaver J.H."/>
        </authorList>
    </citation>
    <scope>NUCLEOTIDE SEQUENCE</scope>
    <source>
        <strain evidence="1">ECLA1</strain>
    </source>
</reference>
<gene>
    <name evidence="1" type="ORF">RRG08_060355</name>
</gene>
<protein>
    <submittedName>
        <fullName evidence="1">Uncharacterized protein</fullName>
    </submittedName>
</protein>